<comment type="function">
    <text evidence="7">With S5 and S12 plays an important role in translational accuracy.</text>
</comment>
<dbReference type="NCBIfam" id="TIGR01017">
    <property type="entry name" value="rpsD_bact"/>
    <property type="match status" value="1"/>
</dbReference>
<evidence type="ECO:0000256" key="2">
    <source>
        <dbReference type="ARBA" id="ARBA00022730"/>
    </source>
</evidence>
<proteinExistence type="inferred from homology"/>
<dbReference type="GO" id="GO:0019843">
    <property type="term" value="F:rRNA binding"/>
    <property type="evidence" value="ECO:0007669"/>
    <property type="project" value="UniProtKB-UniRule"/>
</dbReference>
<evidence type="ECO:0000313" key="11">
    <source>
        <dbReference type="Proteomes" id="UP000231450"/>
    </source>
</evidence>
<evidence type="ECO:0000256" key="3">
    <source>
        <dbReference type="ARBA" id="ARBA00022884"/>
    </source>
</evidence>
<feature type="domain" description="RNA-binding S4" evidence="8">
    <location>
        <begin position="98"/>
        <end position="157"/>
    </location>
</feature>
<dbReference type="Pfam" id="PF01479">
    <property type="entry name" value="S4"/>
    <property type="match status" value="1"/>
</dbReference>
<dbReference type="SMART" id="SM00363">
    <property type="entry name" value="S4"/>
    <property type="match status" value="1"/>
</dbReference>
<feature type="domain" description="Small ribosomal subunit protein uS4 N-terminal" evidence="9">
    <location>
        <begin position="1"/>
        <end position="97"/>
    </location>
</feature>
<dbReference type="PANTHER" id="PTHR11831:SF4">
    <property type="entry name" value="SMALL RIBOSOMAL SUBUNIT PROTEIN US4M"/>
    <property type="match status" value="1"/>
</dbReference>
<evidence type="ECO:0000259" key="8">
    <source>
        <dbReference type="SMART" id="SM00363"/>
    </source>
</evidence>
<dbReference type="InterPro" id="IPR001912">
    <property type="entry name" value="Ribosomal_uS4_N"/>
</dbReference>
<dbReference type="InterPro" id="IPR036986">
    <property type="entry name" value="S4_RNA-bd_sf"/>
</dbReference>
<evidence type="ECO:0000256" key="6">
    <source>
        <dbReference type="ARBA" id="ARBA00035254"/>
    </source>
</evidence>
<dbReference type="Pfam" id="PF00163">
    <property type="entry name" value="Ribosomal_S4"/>
    <property type="match status" value="1"/>
</dbReference>
<dbReference type="InterPro" id="IPR022801">
    <property type="entry name" value="Ribosomal_uS4"/>
</dbReference>
<dbReference type="Proteomes" id="UP000231450">
    <property type="component" value="Unassembled WGS sequence"/>
</dbReference>
<organism evidence="10 11">
    <name type="scientific">Candidatus Portnoybacteria bacterium CG10_big_fil_rev_8_21_14_0_10_36_7</name>
    <dbReference type="NCBI Taxonomy" id="1974812"/>
    <lineage>
        <taxon>Bacteria</taxon>
        <taxon>Candidatus Portnoyibacteriota</taxon>
    </lineage>
</organism>
<protein>
    <recommendedName>
        <fullName evidence="6 7">Small ribosomal subunit protein uS4</fullName>
    </recommendedName>
</protein>
<evidence type="ECO:0000313" key="10">
    <source>
        <dbReference type="EMBL" id="PJE58328.1"/>
    </source>
</evidence>
<dbReference type="NCBIfam" id="NF003717">
    <property type="entry name" value="PRK05327.1"/>
    <property type="match status" value="1"/>
</dbReference>
<dbReference type="SUPFAM" id="SSF55174">
    <property type="entry name" value="Alpha-L RNA-binding motif"/>
    <property type="match status" value="1"/>
</dbReference>
<evidence type="ECO:0000256" key="7">
    <source>
        <dbReference type="HAMAP-Rule" id="MF_01306"/>
    </source>
</evidence>
<comment type="similarity">
    <text evidence="1 7">Belongs to the universal ribosomal protein uS4 family.</text>
</comment>
<comment type="function">
    <text evidence="7">One of the primary rRNA binding proteins, it binds directly to 16S rRNA where it nucleates assembly of the body of the 30S subunit.</text>
</comment>
<evidence type="ECO:0000259" key="9">
    <source>
        <dbReference type="SMART" id="SM01390"/>
    </source>
</evidence>
<sequence length="208" mass="24006">MIDAKCKKCRRAGEKLFLKGERCFSSKCAMVRNSLPPGPNIRKNRRGGFSEYGKQMKEKQRLRIFYGLREKQFSNYVHKALAKKDVDKSEFLVRNLETRLDNVIYRLGLAKSRVQGRQIVNHGHVLVNGKKVSIPSFSVKPNDVIELKPAFKGSPLIESQKAMIKKVNQPSWLNLDKETFEGKVINYPDQNDMEELGRVQSILEFYSR</sequence>
<keyword evidence="5 7" id="KW-0687">Ribonucleoprotein</keyword>
<dbReference type="SMART" id="SM01390">
    <property type="entry name" value="Ribosomal_S4"/>
    <property type="match status" value="1"/>
</dbReference>
<dbReference type="AlphaFoldDB" id="A0A2M8KEI5"/>
<keyword evidence="2 7" id="KW-0699">rRNA-binding</keyword>
<dbReference type="GO" id="GO:0006412">
    <property type="term" value="P:translation"/>
    <property type="evidence" value="ECO:0007669"/>
    <property type="project" value="UniProtKB-UniRule"/>
</dbReference>
<dbReference type="InterPro" id="IPR002942">
    <property type="entry name" value="S4_RNA-bd"/>
</dbReference>
<dbReference type="PROSITE" id="PS50889">
    <property type="entry name" value="S4"/>
    <property type="match status" value="1"/>
</dbReference>
<dbReference type="HAMAP" id="MF_01306_B">
    <property type="entry name" value="Ribosomal_uS4_B"/>
    <property type="match status" value="1"/>
</dbReference>
<name>A0A2M8KEI5_9BACT</name>
<keyword evidence="4 7" id="KW-0689">Ribosomal protein</keyword>
<dbReference type="GO" id="GO:0003735">
    <property type="term" value="F:structural constituent of ribosome"/>
    <property type="evidence" value="ECO:0007669"/>
    <property type="project" value="InterPro"/>
</dbReference>
<dbReference type="Gene3D" id="3.10.290.10">
    <property type="entry name" value="RNA-binding S4 domain"/>
    <property type="match status" value="1"/>
</dbReference>
<keyword evidence="3 7" id="KW-0694">RNA-binding</keyword>
<dbReference type="GO" id="GO:0015935">
    <property type="term" value="C:small ribosomal subunit"/>
    <property type="evidence" value="ECO:0007669"/>
    <property type="project" value="InterPro"/>
</dbReference>
<dbReference type="GO" id="GO:0042274">
    <property type="term" value="P:ribosomal small subunit biogenesis"/>
    <property type="evidence" value="ECO:0007669"/>
    <property type="project" value="TreeGrafter"/>
</dbReference>
<reference evidence="11" key="1">
    <citation type="submission" date="2017-09" db="EMBL/GenBank/DDBJ databases">
        <title>Depth-based differentiation of microbial function through sediment-hosted aquifers and enrichment of novel symbionts in the deep terrestrial subsurface.</title>
        <authorList>
            <person name="Probst A.J."/>
            <person name="Ladd B."/>
            <person name="Jarett J.K."/>
            <person name="Geller-Mcgrath D.E."/>
            <person name="Sieber C.M.K."/>
            <person name="Emerson J.B."/>
            <person name="Anantharaman K."/>
            <person name="Thomas B.C."/>
            <person name="Malmstrom R."/>
            <person name="Stieglmeier M."/>
            <person name="Klingl A."/>
            <person name="Woyke T."/>
            <person name="Ryan C.M."/>
            <person name="Banfield J.F."/>
        </authorList>
    </citation>
    <scope>NUCLEOTIDE SEQUENCE [LARGE SCALE GENOMIC DNA]</scope>
</reference>
<gene>
    <name evidence="7" type="primary">rpsD</name>
    <name evidence="10" type="ORF">COU81_01310</name>
</gene>
<dbReference type="EMBL" id="PFDW01000029">
    <property type="protein sequence ID" value="PJE58328.1"/>
    <property type="molecule type" value="Genomic_DNA"/>
</dbReference>
<evidence type="ECO:0000256" key="4">
    <source>
        <dbReference type="ARBA" id="ARBA00022980"/>
    </source>
</evidence>
<dbReference type="CDD" id="cd00165">
    <property type="entry name" value="S4"/>
    <property type="match status" value="1"/>
</dbReference>
<comment type="caution">
    <text evidence="10">The sequence shown here is derived from an EMBL/GenBank/DDBJ whole genome shotgun (WGS) entry which is preliminary data.</text>
</comment>
<dbReference type="InterPro" id="IPR005709">
    <property type="entry name" value="Ribosomal_uS4_bac-type"/>
</dbReference>
<comment type="subunit">
    <text evidence="7">Part of the 30S ribosomal subunit. Contacts protein S5. The interaction surface between S4 and S5 is involved in control of translational fidelity.</text>
</comment>
<dbReference type="PANTHER" id="PTHR11831">
    <property type="entry name" value="30S 40S RIBOSOMAL PROTEIN"/>
    <property type="match status" value="1"/>
</dbReference>
<evidence type="ECO:0000256" key="5">
    <source>
        <dbReference type="ARBA" id="ARBA00023274"/>
    </source>
</evidence>
<evidence type="ECO:0000256" key="1">
    <source>
        <dbReference type="ARBA" id="ARBA00007465"/>
    </source>
</evidence>
<dbReference type="Gene3D" id="1.10.1050.10">
    <property type="entry name" value="Ribosomal Protein S4 Delta 41, Chain A, domain 1"/>
    <property type="match status" value="1"/>
</dbReference>
<dbReference type="FunFam" id="3.10.290.10:FF:000001">
    <property type="entry name" value="30S ribosomal protein S4"/>
    <property type="match status" value="1"/>
</dbReference>
<accession>A0A2M8KEI5</accession>